<dbReference type="OrthoDB" id="189783at2"/>
<keyword evidence="1" id="KW-0472">Membrane</keyword>
<name>A0A5R8KBN9_9BACT</name>
<dbReference type="RefSeq" id="WP_138087182.1">
    <property type="nucleotide sequence ID" value="NZ_VAUV01000011.1"/>
</dbReference>
<sequence>MAWVRCAGCGATQQAAIFRGQPVSSCGTCRRRLEVRVLPAVFGVASRPPALPSNEGEIQLGETRCFYDPVRVATKSCSHCGVFVSDAWVATWGEEVVCLKCLDELRTKGADTKFQAKRVLWDNVVLGLSVGPWLLSLIFVFTVLFYAFAVFSIMLTLVAAPAALFLGLRYWNAPRGLVPRGRGRLMMGVGLAVLQLLAWVVGVVALVHFWTEL</sequence>
<evidence type="ECO:0000313" key="3">
    <source>
        <dbReference type="Proteomes" id="UP000306196"/>
    </source>
</evidence>
<dbReference type="AlphaFoldDB" id="A0A5R8KBN9"/>
<dbReference type="EMBL" id="VAUV01000011">
    <property type="protein sequence ID" value="TLD69722.1"/>
    <property type="molecule type" value="Genomic_DNA"/>
</dbReference>
<feature type="transmembrane region" description="Helical" evidence="1">
    <location>
        <begin position="145"/>
        <end position="168"/>
    </location>
</feature>
<accession>A0A5R8KBN9</accession>
<proteinExistence type="predicted"/>
<keyword evidence="3" id="KW-1185">Reference proteome</keyword>
<evidence type="ECO:0000313" key="2">
    <source>
        <dbReference type="EMBL" id="TLD69722.1"/>
    </source>
</evidence>
<organism evidence="2 3">
    <name type="scientific">Phragmitibacter flavus</name>
    <dbReference type="NCBI Taxonomy" id="2576071"/>
    <lineage>
        <taxon>Bacteria</taxon>
        <taxon>Pseudomonadati</taxon>
        <taxon>Verrucomicrobiota</taxon>
        <taxon>Verrucomicrobiia</taxon>
        <taxon>Verrucomicrobiales</taxon>
        <taxon>Verrucomicrobiaceae</taxon>
        <taxon>Phragmitibacter</taxon>
    </lineage>
</organism>
<keyword evidence="1" id="KW-0812">Transmembrane</keyword>
<comment type="caution">
    <text evidence="2">The sequence shown here is derived from an EMBL/GenBank/DDBJ whole genome shotgun (WGS) entry which is preliminary data.</text>
</comment>
<gene>
    <name evidence="2" type="ORF">FEM03_15450</name>
</gene>
<evidence type="ECO:0000256" key="1">
    <source>
        <dbReference type="SAM" id="Phobius"/>
    </source>
</evidence>
<feature type="transmembrane region" description="Helical" evidence="1">
    <location>
        <begin position="189"/>
        <end position="210"/>
    </location>
</feature>
<protein>
    <submittedName>
        <fullName evidence="2">Uncharacterized protein</fullName>
    </submittedName>
</protein>
<reference evidence="2 3" key="1">
    <citation type="submission" date="2019-05" db="EMBL/GenBank/DDBJ databases">
        <title>Verrucobacter flavum gen. nov., sp. nov. a new member of the family Verrucomicrobiaceae.</title>
        <authorList>
            <person name="Szuroczki S."/>
            <person name="Abbaszade G."/>
            <person name="Szabo A."/>
            <person name="Felfoldi T."/>
            <person name="Schumann P."/>
            <person name="Boka K."/>
            <person name="Keki Z."/>
            <person name="Toumi M."/>
            <person name="Toth E."/>
        </authorList>
    </citation>
    <scope>NUCLEOTIDE SEQUENCE [LARGE SCALE GENOMIC DNA]</scope>
    <source>
        <strain evidence="2 3">MG-N-17</strain>
    </source>
</reference>
<feature type="transmembrane region" description="Helical" evidence="1">
    <location>
        <begin position="119"/>
        <end position="139"/>
    </location>
</feature>
<keyword evidence="1" id="KW-1133">Transmembrane helix</keyword>
<dbReference type="Proteomes" id="UP000306196">
    <property type="component" value="Unassembled WGS sequence"/>
</dbReference>